<protein>
    <submittedName>
        <fullName evidence="2">Uncharacterized protein LOC101515710</fullName>
    </submittedName>
</protein>
<dbReference type="AlphaFoldDB" id="A0A1S3EGV9"/>
<sequence>MTREKSMLQDLTLIKGGTIAFGGKQKGQIIGHNTVGNGTSPSIKDVLFVKAFEKGKQTKNSFTPKNLLSTSKPLELLHMDLFGQRKTTLVSGKITLASLIRAHKSVPSLDTLKDPKLIECSIGKLKW</sequence>
<name>A0A1S3EGV9_CICAR</name>
<dbReference type="RefSeq" id="XP_012575075.1">
    <property type="nucleotide sequence ID" value="XM_012719621.1"/>
</dbReference>
<proteinExistence type="predicted"/>
<dbReference type="Proteomes" id="UP000087171">
    <property type="component" value="Chromosome Ca1"/>
</dbReference>
<accession>A0A1S3EGV9</accession>
<evidence type="ECO:0000313" key="1">
    <source>
        <dbReference type="Proteomes" id="UP000087171"/>
    </source>
</evidence>
<reference evidence="2" key="2">
    <citation type="submission" date="2025-08" db="UniProtKB">
        <authorList>
            <consortium name="RefSeq"/>
        </authorList>
    </citation>
    <scope>IDENTIFICATION</scope>
    <source>
        <tissue evidence="2">Etiolated seedlings</tissue>
    </source>
</reference>
<reference evidence="1" key="1">
    <citation type="journal article" date="2013" name="Nat. Biotechnol.">
        <title>Draft genome sequence of chickpea (Cicer arietinum) provides a resource for trait improvement.</title>
        <authorList>
            <person name="Varshney R.K."/>
            <person name="Song C."/>
            <person name="Saxena R.K."/>
            <person name="Azam S."/>
            <person name="Yu S."/>
            <person name="Sharpe A.G."/>
            <person name="Cannon S."/>
            <person name="Baek J."/>
            <person name="Rosen B.D."/>
            <person name="Tar'an B."/>
            <person name="Millan T."/>
            <person name="Zhang X."/>
            <person name="Ramsay L.D."/>
            <person name="Iwata A."/>
            <person name="Wang Y."/>
            <person name="Nelson W."/>
            <person name="Farmer A.D."/>
            <person name="Gaur P.M."/>
            <person name="Soderlund C."/>
            <person name="Penmetsa R.V."/>
            <person name="Xu C."/>
            <person name="Bharti A.K."/>
            <person name="He W."/>
            <person name="Winter P."/>
            <person name="Zhao S."/>
            <person name="Hane J.K."/>
            <person name="Carrasquilla-Garcia N."/>
            <person name="Condie J.A."/>
            <person name="Upadhyaya H.D."/>
            <person name="Luo M.C."/>
            <person name="Thudi M."/>
            <person name="Gowda C.L."/>
            <person name="Singh N.P."/>
            <person name="Lichtenzveig J."/>
            <person name="Gali K.K."/>
            <person name="Rubio J."/>
            <person name="Nadarajan N."/>
            <person name="Dolezel J."/>
            <person name="Bansal K.C."/>
            <person name="Xu X."/>
            <person name="Edwards D."/>
            <person name="Zhang G."/>
            <person name="Kahl G."/>
            <person name="Gil J."/>
            <person name="Singh K.B."/>
            <person name="Datta S.K."/>
            <person name="Jackson S.A."/>
            <person name="Wang J."/>
            <person name="Cook D.R."/>
        </authorList>
    </citation>
    <scope>NUCLEOTIDE SEQUENCE [LARGE SCALE GENOMIC DNA]</scope>
    <source>
        <strain evidence="1">cv. CDC Frontier</strain>
    </source>
</reference>
<gene>
    <name evidence="2" type="primary">LOC101515710</name>
</gene>
<evidence type="ECO:0000313" key="2">
    <source>
        <dbReference type="RefSeq" id="XP_012575075.1"/>
    </source>
</evidence>
<organism evidence="1 2">
    <name type="scientific">Cicer arietinum</name>
    <name type="common">Chickpea</name>
    <name type="synonym">Garbanzo</name>
    <dbReference type="NCBI Taxonomy" id="3827"/>
    <lineage>
        <taxon>Eukaryota</taxon>
        <taxon>Viridiplantae</taxon>
        <taxon>Streptophyta</taxon>
        <taxon>Embryophyta</taxon>
        <taxon>Tracheophyta</taxon>
        <taxon>Spermatophyta</taxon>
        <taxon>Magnoliopsida</taxon>
        <taxon>eudicotyledons</taxon>
        <taxon>Gunneridae</taxon>
        <taxon>Pentapetalae</taxon>
        <taxon>rosids</taxon>
        <taxon>fabids</taxon>
        <taxon>Fabales</taxon>
        <taxon>Fabaceae</taxon>
        <taxon>Papilionoideae</taxon>
        <taxon>50 kb inversion clade</taxon>
        <taxon>NPAAA clade</taxon>
        <taxon>Hologalegina</taxon>
        <taxon>IRL clade</taxon>
        <taxon>Cicereae</taxon>
        <taxon>Cicer</taxon>
    </lineage>
</organism>
<dbReference type="OrthoDB" id="1824027at2759"/>
<dbReference type="PaxDb" id="3827-XP_004488372.1"/>
<keyword evidence="1" id="KW-1185">Reference proteome</keyword>